<evidence type="ECO:0000256" key="1">
    <source>
        <dbReference type="SAM" id="Coils"/>
    </source>
</evidence>
<feature type="coiled-coil region" evidence="1">
    <location>
        <begin position="224"/>
        <end position="258"/>
    </location>
</feature>
<dbReference type="PANTHER" id="PTHR16275:SF8">
    <property type="entry name" value="COILED-COIL DOMAIN-CONTAINING PROTEIN 40"/>
    <property type="match status" value="1"/>
</dbReference>
<feature type="coiled-coil region" evidence="1">
    <location>
        <begin position="590"/>
        <end position="617"/>
    </location>
</feature>
<feature type="compositionally biased region" description="Basic and acidic residues" evidence="2">
    <location>
        <begin position="13"/>
        <end position="22"/>
    </location>
</feature>
<dbReference type="AlphaFoldDB" id="A0A095C2C4"/>
<feature type="coiled-coil region" evidence="1">
    <location>
        <begin position="308"/>
        <end position="494"/>
    </location>
</feature>
<feature type="coiled-coil region" evidence="1">
    <location>
        <begin position="63"/>
        <end position="97"/>
    </location>
</feature>
<dbReference type="GO" id="GO:0035082">
    <property type="term" value="P:axoneme assembly"/>
    <property type="evidence" value="ECO:0007669"/>
    <property type="project" value="InterPro"/>
</dbReference>
<gene>
    <name evidence="3" type="ORF">MS3_04031</name>
</gene>
<reference evidence="3" key="1">
    <citation type="journal article" date="2012" name="Nat. Genet.">
        <title>Whole-genome sequence of Schistosoma haematobium.</title>
        <authorList>
            <person name="Young N.D."/>
            <person name="Jex A.R."/>
            <person name="Li B."/>
            <person name="Liu S."/>
            <person name="Yang L."/>
            <person name="Xiong Z."/>
            <person name="Li Y."/>
            <person name="Cantacessi C."/>
            <person name="Hall R.S."/>
            <person name="Xu X."/>
            <person name="Chen F."/>
            <person name="Wu X."/>
            <person name="Zerlotini A."/>
            <person name="Oliveira G."/>
            <person name="Hofmann A."/>
            <person name="Zhang G."/>
            <person name="Fang X."/>
            <person name="Kang Y."/>
            <person name="Campbell B.E."/>
            <person name="Loukas A."/>
            <person name="Ranganathan S."/>
            <person name="Rollinson D."/>
            <person name="Rinaldi G."/>
            <person name="Brindley P.J."/>
            <person name="Yang H."/>
            <person name="Wang J."/>
            <person name="Wang J."/>
            <person name="Gasser R.B."/>
        </authorList>
    </citation>
    <scope>NUCLEOTIDE SEQUENCE [LARGE SCALE GENOMIC DNA]</scope>
</reference>
<dbReference type="EMBL" id="KL250714">
    <property type="protein sequence ID" value="KGB35763.1"/>
    <property type="molecule type" value="Genomic_DNA"/>
</dbReference>
<feature type="coiled-coil region" evidence="1">
    <location>
        <begin position="161"/>
        <end position="188"/>
    </location>
</feature>
<feature type="coiled-coil region" evidence="1">
    <location>
        <begin position="537"/>
        <end position="564"/>
    </location>
</feature>
<name>A0A095C2C4_SCHHA</name>
<organism evidence="3">
    <name type="scientific">Schistosoma haematobium</name>
    <name type="common">Blood fluke</name>
    <dbReference type="NCBI Taxonomy" id="6185"/>
    <lineage>
        <taxon>Eukaryota</taxon>
        <taxon>Metazoa</taxon>
        <taxon>Spiralia</taxon>
        <taxon>Lophotrochozoa</taxon>
        <taxon>Platyhelminthes</taxon>
        <taxon>Trematoda</taxon>
        <taxon>Digenea</taxon>
        <taxon>Strigeidida</taxon>
        <taxon>Schistosomatoidea</taxon>
        <taxon>Schistosomatidae</taxon>
        <taxon>Schistosoma</taxon>
    </lineage>
</organism>
<dbReference type="STRING" id="6185.A0A095C2C4"/>
<feature type="compositionally biased region" description="Polar residues" evidence="2">
    <location>
        <begin position="1"/>
        <end position="12"/>
    </location>
</feature>
<evidence type="ECO:0000256" key="2">
    <source>
        <dbReference type="SAM" id="MobiDB-lite"/>
    </source>
</evidence>
<protein>
    <submittedName>
        <fullName evidence="3">Coiled-coil domain-containing protein 40</fullName>
    </submittedName>
</protein>
<dbReference type="GO" id="GO:0005737">
    <property type="term" value="C:cytoplasm"/>
    <property type="evidence" value="ECO:0007669"/>
    <property type="project" value="TreeGrafter"/>
</dbReference>
<proteinExistence type="predicted"/>
<keyword evidence="1" id="KW-0175">Coiled coil</keyword>
<evidence type="ECO:0000313" key="3">
    <source>
        <dbReference type="EMBL" id="KGB35763.1"/>
    </source>
</evidence>
<dbReference type="InterPro" id="IPR037386">
    <property type="entry name" value="CCDC40"/>
</dbReference>
<feature type="region of interest" description="Disordered" evidence="2">
    <location>
        <begin position="1"/>
        <end position="25"/>
    </location>
</feature>
<feature type="coiled-coil region" evidence="1">
    <location>
        <begin position="706"/>
        <end position="775"/>
    </location>
</feature>
<dbReference type="PANTHER" id="PTHR16275">
    <property type="entry name" value="COILED-COIL DOMAIN-CONTAINING PROTEIN 40"/>
    <property type="match status" value="1"/>
</dbReference>
<sequence length="963" mass="112483">MSFSENPNSQSEQNHEEFKTLPDETLGTVEQHGILNDNSRRNEVDVETEQNDLIVLDPDHLNLDNKHNEYAEYHGKYENAQNKLTTLREKYQTSVKTMLQETKKMHSMRDEVDALCLRLYYLNKAKQDVSGDLLVLQRAVEKVHTDLSKFEDEKLRQDLSVDRMQTKVDQLKDDITLYEAQIVAQEIEMNTSQNLLYEAEAQIVAINVDKAHLLTQWKTSLLGLQRRNEAYADLLAAYNKLKEELLVLENEQNAYKLSINKEQETHERLTGLQNKNESDLNTLCKQLLHSETKLEADKQAYTTYSRILLETERNLFNAKTENNTAQANVNNIRKQLEKKVLEKQDLEKKISEELRDRLTAQKAANYANKININVQDQSRELLTQIVQMENQIAKDELGVAHKKARNKQQQEKVSELEREIDNTNLLITKLEGEIHHANISVERKQGNIDILNKKLERLIRDCGGQEIGPLDAQVNNLNKAIGLKQDEIGELEQQWLREQNELVVNINERDKLAESVTRINKQLSILTQKKLRIDNEIAIQGREKNDLKKELKHLQNDITRINTMIAKEKTTEECLDNENKLTEIDFIRSLKEKETEAANLQEKVDKALKDKEDLLSGLVEVERTIMLWEKKIQLCEETKKSVDCDIGQGEMNVMRHEIHRMEIRKSSLLQQQERLIQALERSVSKRDTIVNQSDVLQSRKDKSQIRITAQRHIDELKRKLKAIKQNSASCIQELEEFEEKTNMLENELRIKKSDAEAEQKKADELMKKLQSLSDQKQINLFELQMRQHATVYWEQIRQDKYRRLCPSATSAENERTRHVNRSRSLMAIIDQLVTEFPQSEHAVRNKLSLHSQSNSAIPRTSLRHKNLFELQMRQHATVYWEQIRQDKYRRLCPSATSAENERTRHVNRSRSLMAIIDQLVTEFPQIQQDLEPVRYLLENKLRSENNRLEMDVTTVEPTESLLS</sequence>
<accession>A0A095C2C4</accession>